<organism evidence="1 2">
    <name type="scientific">Mesorhizobium escarrei</name>
    <dbReference type="NCBI Taxonomy" id="666018"/>
    <lineage>
        <taxon>Bacteria</taxon>
        <taxon>Pseudomonadati</taxon>
        <taxon>Pseudomonadota</taxon>
        <taxon>Alphaproteobacteria</taxon>
        <taxon>Hyphomicrobiales</taxon>
        <taxon>Phyllobacteriaceae</taxon>
        <taxon>Mesorhizobium</taxon>
    </lineage>
</organism>
<dbReference type="Proteomes" id="UP001153050">
    <property type="component" value="Unassembled WGS sequence"/>
</dbReference>
<reference evidence="1 2" key="1">
    <citation type="submission" date="2022-03" db="EMBL/GenBank/DDBJ databases">
        <authorList>
            <person name="Brunel B."/>
        </authorList>
    </citation>
    <scope>NUCLEOTIDE SEQUENCE [LARGE SCALE GENOMIC DNA]</scope>
    <source>
        <strain evidence="1">STM5069sample</strain>
    </source>
</reference>
<gene>
    <name evidence="1" type="ORF">MES5069_130137</name>
</gene>
<proteinExistence type="predicted"/>
<evidence type="ECO:0000313" key="2">
    <source>
        <dbReference type="Proteomes" id="UP001153050"/>
    </source>
</evidence>
<protein>
    <submittedName>
        <fullName evidence="1">Uncharacterized protein</fullName>
    </submittedName>
</protein>
<dbReference type="EMBL" id="CAKXZT010000035">
    <property type="protein sequence ID" value="CAH2396266.1"/>
    <property type="molecule type" value="Genomic_DNA"/>
</dbReference>
<accession>A0ABM9DIU0</accession>
<evidence type="ECO:0000313" key="1">
    <source>
        <dbReference type="EMBL" id="CAH2396266.1"/>
    </source>
</evidence>
<keyword evidence="2" id="KW-1185">Reference proteome</keyword>
<sequence length="84" mass="9766">MLGRSCIGNFTDYIPAKFHGAVKLPVWRLFFKIQEYFDVRDTGICPRRRHLPGYVHQHFAVCPDFRDHVFSDHPAAAHAVEEAR</sequence>
<comment type="caution">
    <text evidence="1">The sequence shown here is derived from an EMBL/GenBank/DDBJ whole genome shotgun (WGS) entry which is preliminary data.</text>
</comment>
<name>A0ABM9DIU0_9HYPH</name>